<sequence length="270" mass="30081">MFRGFYTATSGMLAQQRRTEMLSNNIANANTTGYKADQSTMRSFPEMLISLNKSEELPADSSMKYTTRKPIGNLNTGVYVQEFIPSFVQGDLRETSIKSDVAIMQDNMEQGVLLFAVKDEQGDIKYTRNGNFTINDQGVLTLHNSAVLSSEGNELVIQNHDYQINTNGQIIVNGQEVGSIGVYVAEDESTLVKEGNDLYRINNEETLPLANVADVSYTLNQGFIEGSNVDVQTSYTEMLTAYRTFEANQKVVQAYDKSMDKAVNEIGRLR</sequence>
<dbReference type="EMBL" id="CP129013">
    <property type="protein sequence ID" value="WLR41616.1"/>
    <property type="molecule type" value="Genomic_DNA"/>
</dbReference>
<dbReference type="Pfam" id="PF22692">
    <property type="entry name" value="LlgE_F_G_D1"/>
    <property type="match status" value="1"/>
</dbReference>
<evidence type="ECO:0000256" key="2">
    <source>
        <dbReference type="RuleBase" id="RU362116"/>
    </source>
</evidence>
<reference evidence="6 7" key="1">
    <citation type="submission" date="2023-06" db="EMBL/GenBank/DDBJ databases">
        <title>Five Gram-positive bacteria isolated from mangrove sediments in Shenzhen, Guangdong, China.</title>
        <authorList>
            <person name="Yu S."/>
            <person name="Zheng W."/>
            <person name="Huang Y."/>
        </authorList>
    </citation>
    <scope>NUCLEOTIDE SEQUENCE [LARGE SCALE GENOMIC DNA]</scope>
    <source>
        <strain evidence="6 7">SaN35-3</strain>
    </source>
</reference>
<organism evidence="6 7">
    <name type="scientific">Bacillus carboniphilus</name>
    <dbReference type="NCBI Taxonomy" id="86663"/>
    <lineage>
        <taxon>Bacteria</taxon>
        <taxon>Bacillati</taxon>
        <taxon>Bacillota</taxon>
        <taxon>Bacilli</taxon>
        <taxon>Bacillales</taxon>
        <taxon>Bacillaceae</taxon>
        <taxon>Bacillus</taxon>
    </lineage>
</organism>
<dbReference type="InterPro" id="IPR019776">
    <property type="entry name" value="Flagellar_basal_body_rod_CS"/>
</dbReference>
<dbReference type="InterPro" id="IPR001444">
    <property type="entry name" value="Flag_bb_rod_N"/>
</dbReference>
<dbReference type="PANTHER" id="PTHR30435">
    <property type="entry name" value="FLAGELLAR PROTEIN"/>
    <property type="match status" value="1"/>
</dbReference>
<keyword evidence="6" id="KW-0966">Cell projection</keyword>
<feature type="domain" description="Flagellar hook protein FlgE/F/G-like D1" evidence="5">
    <location>
        <begin position="114"/>
        <end position="171"/>
    </location>
</feature>
<dbReference type="Pfam" id="PF06429">
    <property type="entry name" value="Flg_bbr_C"/>
    <property type="match status" value="1"/>
</dbReference>
<keyword evidence="7" id="KW-1185">Reference proteome</keyword>
<name>A0ABY9JQD5_9BACI</name>
<comment type="subcellular location">
    <subcellularLocation>
        <location evidence="2">Bacterial flagellum basal body</location>
    </subcellularLocation>
</comment>
<feature type="domain" description="Flagellar basal-body/hook protein C-terminal" evidence="4">
    <location>
        <begin position="221"/>
        <end position="264"/>
    </location>
</feature>
<protein>
    <submittedName>
        <fullName evidence="6">Flagellar hook-basal body protein</fullName>
    </submittedName>
</protein>
<evidence type="ECO:0000259" key="4">
    <source>
        <dbReference type="Pfam" id="PF06429"/>
    </source>
</evidence>
<dbReference type="InterPro" id="IPR053967">
    <property type="entry name" value="LlgE_F_G-like_D1"/>
</dbReference>
<keyword evidence="6" id="KW-0969">Cilium</keyword>
<keyword evidence="6" id="KW-0282">Flagellum</keyword>
<evidence type="ECO:0000256" key="1">
    <source>
        <dbReference type="ARBA" id="ARBA00009677"/>
    </source>
</evidence>
<dbReference type="Pfam" id="PF00460">
    <property type="entry name" value="Flg_bb_rod"/>
    <property type="match status" value="1"/>
</dbReference>
<dbReference type="NCBIfam" id="TIGR03506">
    <property type="entry name" value="FlgEFG_subfam"/>
    <property type="match status" value="1"/>
</dbReference>
<accession>A0ABY9JQD5</accession>
<keyword evidence="2" id="KW-0975">Bacterial flagellum</keyword>
<dbReference type="InterPro" id="IPR020013">
    <property type="entry name" value="Flagellar_FlgE/F/G"/>
</dbReference>
<evidence type="ECO:0000313" key="6">
    <source>
        <dbReference type="EMBL" id="WLR41616.1"/>
    </source>
</evidence>
<dbReference type="PROSITE" id="PS00588">
    <property type="entry name" value="FLAGELLA_BB_ROD"/>
    <property type="match status" value="1"/>
</dbReference>
<feature type="domain" description="Flagellar basal body rod protein N-terminal" evidence="3">
    <location>
        <begin position="5"/>
        <end position="35"/>
    </location>
</feature>
<dbReference type="Proteomes" id="UP001197974">
    <property type="component" value="Chromosome"/>
</dbReference>
<dbReference type="SUPFAM" id="SSF117143">
    <property type="entry name" value="Flagellar hook protein flgE"/>
    <property type="match status" value="1"/>
</dbReference>
<evidence type="ECO:0000259" key="3">
    <source>
        <dbReference type="Pfam" id="PF00460"/>
    </source>
</evidence>
<evidence type="ECO:0000259" key="5">
    <source>
        <dbReference type="Pfam" id="PF22692"/>
    </source>
</evidence>
<gene>
    <name evidence="6" type="ORF">LC087_12080</name>
</gene>
<dbReference type="PANTHER" id="PTHR30435:SF19">
    <property type="entry name" value="FLAGELLAR BASAL-BODY ROD PROTEIN FLGG"/>
    <property type="match status" value="1"/>
</dbReference>
<dbReference type="InterPro" id="IPR037925">
    <property type="entry name" value="FlgE/F/G-like"/>
</dbReference>
<comment type="similarity">
    <text evidence="1 2">Belongs to the flagella basal body rod proteins family.</text>
</comment>
<dbReference type="RefSeq" id="WP_226543044.1">
    <property type="nucleotide sequence ID" value="NZ_CP129013.1"/>
</dbReference>
<proteinExistence type="inferred from homology"/>
<dbReference type="InterPro" id="IPR010930">
    <property type="entry name" value="Flg_bb/hook_C_dom"/>
</dbReference>
<evidence type="ECO:0000313" key="7">
    <source>
        <dbReference type="Proteomes" id="UP001197974"/>
    </source>
</evidence>